<dbReference type="InterPro" id="IPR013830">
    <property type="entry name" value="SGNH_hydro"/>
</dbReference>
<dbReference type="RefSeq" id="WP_081715606.1">
    <property type="nucleotide sequence ID" value="NZ_AUBJ02000001.1"/>
</dbReference>
<evidence type="ECO:0000313" key="5">
    <source>
        <dbReference type="Proteomes" id="UP000791080"/>
    </source>
</evidence>
<dbReference type="EMBL" id="AUBJ02000001">
    <property type="protein sequence ID" value="MCP2334338.1"/>
    <property type="molecule type" value="Genomic_DNA"/>
</dbReference>
<organism evidence="4 5">
    <name type="scientific">Actinoalloteichus caeruleus DSM 43889</name>
    <dbReference type="NCBI Taxonomy" id="1120930"/>
    <lineage>
        <taxon>Bacteria</taxon>
        <taxon>Bacillati</taxon>
        <taxon>Actinomycetota</taxon>
        <taxon>Actinomycetes</taxon>
        <taxon>Pseudonocardiales</taxon>
        <taxon>Pseudonocardiaceae</taxon>
        <taxon>Actinoalloteichus</taxon>
        <taxon>Actinoalloteichus cyanogriseus</taxon>
    </lineage>
</organism>
<dbReference type="InterPro" id="IPR036514">
    <property type="entry name" value="SGNH_hydro_sf"/>
</dbReference>
<keyword evidence="2" id="KW-0378">Hydrolase</keyword>
<dbReference type="InterPro" id="IPR037459">
    <property type="entry name" value="RhgT-like"/>
</dbReference>
<dbReference type="Proteomes" id="UP000791080">
    <property type="component" value="Unassembled WGS sequence"/>
</dbReference>
<dbReference type="CDD" id="cd01821">
    <property type="entry name" value="Rhamnogalacturan_acetylesterase_like"/>
    <property type="match status" value="1"/>
</dbReference>
<reference evidence="4 5" key="1">
    <citation type="submission" date="2022-06" db="EMBL/GenBank/DDBJ databases">
        <title>Genomic Encyclopedia of Type Strains, Phase I: the one thousand microbial genomes (KMG-I) project.</title>
        <authorList>
            <person name="Kyrpides N."/>
        </authorList>
    </citation>
    <scope>NUCLEOTIDE SEQUENCE [LARGE SCALE GENOMIC DNA]</scope>
    <source>
        <strain evidence="4 5">DSM 43889</strain>
    </source>
</reference>
<sequence>MTGQPRSLVVVGDSTAATYAADEAPQAGWGQALPAFLRPHLTVRNTAWPGASTKSFLDSGRGAAALDLLRPSDLLLVSFGHNDHKAFDPARYAPADTDYRHNLRLLVDGAQRRGARPVLVTSVERRVFDERGRAGTSHGPYPAAMMEVAAATGASAVDLARISRARWDRLGPERTAREVFLWLAPGESPNHPEGVRDDTHFTGSGAVVVARMLVSALRRLGVLSEEDVRGLDREMEAGEVGWPEVRPAAALGAG</sequence>
<keyword evidence="5" id="KW-1185">Reference proteome</keyword>
<comment type="similarity">
    <text evidence="1">Belongs to the 'GDSL' lipolytic enzyme family.</text>
</comment>
<accession>A0ABT1JP80</accession>
<dbReference type="PANTHER" id="PTHR43695">
    <property type="entry name" value="PUTATIVE (AFU_ORTHOLOGUE AFUA_2G17250)-RELATED"/>
    <property type="match status" value="1"/>
</dbReference>
<evidence type="ECO:0000256" key="2">
    <source>
        <dbReference type="ARBA" id="ARBA00022801"/>
    </source>
</evidence>
<protein>
    <submittedName>
        <fullName evidence="4">Lysophospholipase L1</fullName>
    </submittedName>
</protein>
<dbReference type="SUPFAM" id="SSF52266">
    <property type="entry name" value="SGNH hydrolase"/>
    <property type="match status" value="1"/>
</dbReference>
<feature type="domain" description="SGNH hydrolase-type esterase" evidence="3">
    <location>
        <begin position="10"/>
        <end position="180"/>
    </location>
</feature>
<dbReference type="PANTHER" id="PTHR43695:SF1">
    <property type="entry name" value="RHAMNOGALACTURONAN ACETYLESTERASE"/>
    <property type="match status" value="1"/>
</dbReference>
<comment type="caution">
    <text evidence="4">The sequence shown here is derived from an EMBL/GenBank/DDBJ whole genome shotgun (WGS) entry which is preliminary data.</text>
</comment>
<gene>
    <name evidence="4" type="ORF">G443_004608</name>
</gene>
<evidence type="ECO:0000256" key="1">
    <source>
        <dbReference type="ARBA" id="ARBA00008668"/>
    </source>
</evidence>
<dbReference type="Pfam" id="PF13472">
    <property type="entry name" value="Lipase_GDSL_2"/>
    <property type="match status" value="1"/>
</dbReference>
<evidence type="ECO:0000259" key="3">
    <source>
        <dbReference type="Pfam" id="PF13472"/>
    </source>
</evidence>
<dbReference type="Gene3D" id="3.40.50.1110">
    <property type="entry name" value="SGNH hydrolase"/>
    <property type="match status" value="1"/>
</dbReference>
<proteinExistence type="inferred from homology"/>
<evidence type="ECO:0000313" key="4">
    <source>
        <dbReference type="EMBL" id="MCP2334338.1"/>
    </source>
</evidence>
<name>A0ABT1JP80_ACTCY</name>